<comment type="caution">
    <text evidence="8">The sequence shown here is derived from an EMBL/GenBank/DDBJ whole genome shotgun (WGS) entry which is preliminary data.</text>
</comment>
<dbReference type="OrthoDB" id="5429740at2759"/>
<dbReference type="Pfam" id="PF20684">
    <property type="entry name" value="Fung_rhodopsin"/>
    <property type="match status" value="1"/>
</dbReference>
<evidence type="ECO:0000256" key="6">
    <source>
        <dbReference type="SAM" id="Phobius"/>
    </source>
</evidence>
<feature type="transmembrane region" description="Helical" evidence="6">
    <location>
        <begin position="283"/>
        <end position="303"/>
    </location>
</feature>
<dbReference type="InterPro" id="IPR052337">
    <property type="entry name" value="SAT4-like"/>
</dbReference>
<feature type="transmembrane region" description="Helical" evidence="6">
    <location>
        <begin position="196"/>
        <end position="218"/>
    </location>
</feature>
<dbReference type="Proteomes" id="UP000664521">
    <property type="component" value="Unassembled WGS sequence"/>
</dbReference>
<dbReference type="PANTHER" id="PTHR33048:SF129">
    <property type="entry name" value="INTEGRAL MEMBRANE PROTEIN-RELATED"/>
    <property type="match status" value="1"/>
</dbReference>
<keyword evidence="9" id="KW-1185">Reference proteome</keyword>
<protein>
    <recommendedName>
        <fullName evidence="7">Rhodopsin domain-containing protein</fullName>
    </recommendedName>
</protein>
<evidence type="ECO:0000259" key="7">
    <source>
        <dbReference type="Pfam" id="PF20684"/>
    </source>
</evidence>
<feature type="transmembrane region" description="Helical" evidence="6">
    <location>
        <begin position="249"/>
        <end position="271"/>
    </location>
</feature>
<feature type="transmembrane region" description="Helical" evidence="6">
    <location>
        <begin position="63"/>
        <end position="87"/>
    </location>
</feature>
<feature type="domain" description="Rhodopsin" evidence="7">
    <location>
        <begin position="81"/>
        <end position="341"/>
    </location>
</feature>
<comment type="subcellular location">
    <subcellularLocation>
        <location evidence="1">Membrane</location>
        <topology evidence="1">Multi-pass membrane protein</topology>
    </subcellularLocation>
</comment>
<feature type="transmembrane region" description="Helical" evidence="6">
    <location>
        <begin position="156"/>
        <end position="175"/>
    </location>
</feature>
<evidence type="ECO:0000313" key="9">
    <source>
        <dbReference type="Proteomes" id="UP000664521"/>
    </source>
</evidence>
<dbReference type="AlphaFoldDB" id="A0A8H3ERR9"/>
<feature type="transmembrane region" description="Helical" evidence="6">
    <location>
        <begin position="99"/>
        <end position="123"/>
    </location>
</feature>
<keyword evidence="3 6" id="KW-1133">Transmembrane helix</keyword>
<accession>A0A8H3ERR9</accession>
<feature type="transmembrane region" description="Helical" evidence="6">
    <location>
        <begin position="323"/>
        <end position="341"/>
    </location>
</feature>
<keyword evidence="2 6" id="KW-0812">Transmembrane</keyword>
<dbReference type="InterPro" id="IPR049326">
    <property type="entry name" value="Rhodopsin_dom_fungi"/>
</dbReference>
<name>A0A8H3ERR9_9LECA</name>
<evidence type="ECO:0000256" key="1">
    <source>
        <dbReference type="ARBA" id="ARBA00004141"/>
    </source>
</evidence>
<organism evidence="8 9">
    <name type="scientific">Heterodermia speciosa</name>
    <dbReference type="NCBI Taxonomy" id="116794"/>
    <lineage>
        <taxon>Eukaryota</taxon>
        <taxon>Fungi</taxon>
        <taxon>Dikarya</taxon>
        <taxon>Ascomycota</taxon>
        <taxon>Pezizomycotina</taxon>
        <taxon>Lecanoromycetes</taxon>
        <taxon>OSLEUM clade</taxon>
        <taxon>Lecanoromycetidae</taxon>
        <taxon>Caliciales</taxon>
        <taxon>Physciaceae</taxon>
        <taxon>Heterodermia</taxon>
    </lineage>
</organism>
<keyword evidence="4 6" id="KW-0472">Membrane</keyword>
<evidence type="ECO:0000256" key="5">
    <source>
        <dbReference type="ARBA" id="ARBA00038359"/>
    </source>
</evidence>
<gene>
    <name evidence="8" type="ORF">HETSPECPRED_010060</name>
</gene>
<evidence type="ECO:0000256" key="2">
    <source>
        <dbReference type="ARBA" id="ARBA00022692"/>
    </source>
</evidence>
<reference evidence="8" key="1">
    <citation type="submission" date="2021-03" db="EMBL/GenBank/DDBJ databases">
        <authorList>
            <person name="Tagirdzhanova G."/>
        </authorList>
    </citation>
    <scope>NUCLEOTIDE SEQUENCE</scope>
</reference>
<dbReference type="EMBL" id="CAJPDS010000009">
    <property type="protein sequence ID" value="CAF9910428.1"/>
    <property type="molecule type" value="Genomic_DNA"/>
</dbReference>
<evidence type="ECO:0000256" key="3">
    <source>
        <dbReference type="ARBA" id="ARBA00022989"/>
    </source>
</evidence>
<sequence length="486" mass="54022">MSGSALVGQPPNSQDDYDIIKGLLRVMGIPDAVVNPSKGLPLPLMRPPNDHFPSAYPDQGPRLITAMCVAILLVLVITGSRLGLRFFRKDLHWGWEDIVIMPAALGVISWLCIIIAMVSYGGAGKHIYDVTYMEVYWFIRVKNTKLLAFVFSTNGVHLQLAAVAQFIFWLTVGLIKVSITLFNRRLTGLTSYRWMIAHNIFLCLLLIYMVIALFLNIFTCTPALSQFSLITYGALATVPRCMNGNTVGIALSIVHIAFDFVLLSVPLIVLWKIKMSAAKKLRVSFLFSVGAISCVGSVMRQIAQYRVFADTTWNLDLINWTTVDIFFAITAASLPVLNAIIPQRWRVSAHSLPHLSSFLSWSSREGHRNQESMFIGSEDTFRAPAQFSRTSHMNVHAGIALSYDSQETIQANGSNTRFDGTEVVPKLDFQRGASLEDDCDVEKYIYPSRSQGDSFESKCDGLELPRGAHRPRTHAVVTSSDESCLC</sequence>
<dbReference type="PANTHER" id="PTHR33048">
    <property type="entry name" value="PTH11-LIKE INTEGRAL MEMBRANE PROTEIN (AFU_ORTHOLOGUE AFUA_5G11245)"/>
    <property type="match status" value="1"/>
</dbReference>
<comment type="similarity">
    <text evidence="5">Belongs to the SAT4 family.</text>
</comment>
<proteinExistence type="inferred from homology"/>
<evidence type="ECO:0000256" key="4">
    <source>
        <dbReference type="ARBA" id="ARBA00023136"/>
    </source>
</evidence>
<evidence type="ECO:0000313" key="8">
    <source>
        <dbReference type="EMBL" id="CAF9910428.1"/>
    </source>
</evidence>
<dbReference type="GO" id="GO:0016020">
    <property type="term" value="C:membrane"/>
    <property type="evidence" value="ECO:0007669"/>
    <property type="project" value="UniProtKB-SubCell"/>
</dbReference>